<dbReference type="KEGG" id="adu:107479326"/>
<dbReference type="GO" id="GO:0003676">
    <property type="term" value="F:nucleic acid binding"/>
    <property type="evidence" value="ECO:0007669"/>
    <property type="project" value="InterPro"/>
</dbReference>
<dbReference type="SUPFAM" id="SSF56672">
    <property type="entry name" value="DNA/RNA polymerases"/>
    <property type="match status" value="1"/>
</dbReference>
<dbReference type="FunFam" id="3.30.70.270:FF:000020">
    <property type="entry name" value="Transposon Tf2-6 polyprotein-like Protein"/>
    <property type="match status" value="1"/>
</dbReference>
<dbReference type="PANTHER" id="PTHR37984:SF5">
    <property type="entry name" value="PROTEIN NYNRIN-LIKE"/>
    <property type="match status" value="1"/>
</dbReference>
<dbReference type="InterPro" id="IPR043502">
    <property type="entry name" value="DNA/RNA_pol_sf"/>
</dbReference>
<reference evidence="3" key="2">
    <citation type="submission" date="2025-08" db="UniProtKB">
        <authorList>
            <consortium name="RefSeq"/>
        </authorList>
    </citation>
    <scope>IDENTIFICATION</scope>
    <source>
        <tissue evidence="3">Whole plant</tissue>
    </source>
</reference>
<dbReference type="InterPro" id="IPR012337">
    <property type="entry name" value="RNaseH-like_sf"/>
</dbReference>
<dbReference type="PROSITE" id="PS50994">
    <property type="entry name" value="INTEGRASE"/>
    <property type="match status" value="1"/>
</dbReference>
<evidence type="ECO:0000313" key="3">
    <source>
        <dbReference type="RefSeq" id="XP_015954959.1"/>
    </source>
</evidence>
<dbReference type="AlphaFoldDB" id="A0A6P4CPJ0"/>
<name>A0A6P4CPJ0_ARADU</name>
<evidence type="ECO:0000259" key="1">
    <source>
        <dbReference type="PROSITE" id="PS50994"/>
    </source>
</evidence>
<keyword evidence="2" id="KW-1185">Reference proteome</keyword>
<dbReference type="InterPro" id="IPR043128">
    <property type="entry name" value="Rev_trsase/Diguanyl_cyclase"/>
</dbReference>
<accession>A0A6P4CPJ0</accession>
<protein>
    <submittedName>
        <fullName evidence="3">Uncharacterized protein LOC107479326</fullName>
    </submittedName>
</protein>
<dbReference type="RefSeq" id="XP_015954959.1">
    <property type="nucleotide sequence ID" value="XM_016099473.1"/>
</dbReference>
<dbReference type="Proteomes" id="UP000515211">
    <property type="component" value="Chromosome 3"/>
</dbReference>
<dbReference type="InterPro" id="IPR050951">
    <property type="entry name" value="Retrovirus_Pol_polyprotein"/>
</dbReference>
<dbReference type="Gene3D" id="3.30.70.270">
    <property type="match status" value="1"/>
</dbReference>
<feature type="domain" description="Integrase catalytic" evidence="1">
    <location>
        <begin position="87"/>
        <end position="245"/>
    </location>
</feature>
<dbReference type="GeneID" id="107479326"/>
<dbReference type="PANTHER" id="PTHR37984">
    <property type="entry name" value="PROTEIN CBG26694"/>
    <property type="match status" value="1"/>
</dbReference>
<dbReference type="InterPro" id="IPR036397">
    <property type="entry name" value="RNaseH_sf"/>
</dbReference>
<organism evidence="2 3">
    <name type="scientific">Arachis duranensis</name>
    <name type="common">Wild peanut</name>
    <dbReference type="NCBI Taxonomy" id="130453"/>
    <lineage>
        <taxon>Eukaryota</taxon>
        <taxon>Viridiplantae</taxon>
        <taxon>Streptophyta</taxon>
        <taxon>Embryophyta</taxon>
        <taxon>Tracheophyta</taxon>
        <taxon>Spermatophyta</taxon>
        <taxon>Magnoliopsida</taxon>
        <taxon>eudicotyledons</taxon>
        <taxon>Gunneridae</taxon>
        <taxon>Pentapetalae</taxon>
        <taxon>rosids</taxon>
        <taxon>fabids</taxon>
        <taxon>Fabales</taxon>
        <taxon>Fabaceae</taxon>
        <taxon>Papilionoideae</taxon>
        <taxon>50 kb inversion clade</taxon>
        <taxon>dalbergioids sensu lato</taxon>
        <taxon>Dalbergieae</taxon>
        <taxon>Pterocarpus clade</taxon>
        <taxon>Arachis</taxon>
    </lineage>
</organism>
<dbReference type="Pfam" id="PF00665">
    <property type="entry name" value="rve"/>
    <property type="match status" value="1"/>
</dbReference>
<gene>
    <name evidence="3" type="primary">LOC107479326</name>
</gene>
<dbReference type="GO" id="GO:0015074">
    <property type="term" value="P:DNA integration"/>
    <property type="evidence" value="ECO:0007669"/>
    <property type="project" value="InterPro"/>
</dbReference>
<evidence type="ECO:0000313" key="2">
    <source>
        <dbReference type="Proteomes" id="UP000515211"/>
    </source>
</evidence>
<proteinExistence type="predicted"/>
<sequence>MVKQGIVIGHVVSNAGISVDPAKIDVISSLPYPSSVREVHSFLGYAGFYWRFIKDFSKVALPLSRLLQKNVQFELNADCKEAFDKLKTALTQAPIGIDFMGLFPNSNGFLYVLLAVDYVSKWVEAIPTRTNDANIVVSFFRNYIICRFRSPRVIVSDQGTHFCNRRLTCLLKKHGILHKIATAYHPQTNGQAEVSNREIKRILQKIVKPHQKDWSTKLVDVLWAYRTAYKTPIRMSPFCLVYEKACHPPVEIEHKAFWAVRECNMGFEKTGVERKLQLKELECLRLEAYENSRLYKEKVRAVHDKNIKRREFRPGELVLLYNSKLRLMLGKLRSRCEG</sequence>
<dbReference type="SUPFAM" id="SSF53098">
    <property type="entry name" value="Ribonuclease H-like"/>
    <property type="match status" value="1"/>
</dbReference>
<dbReference type="Gene3D" id="3.30.420.10">
    <property type="entry name" value="Ribonuclease H-like superfamily/Ribonuclease H"/>
    <property type="match status" value="1"/>
</dbReference>
<reference evidence="2" key="1">
    <citation type="journal article" date="2016" name="Nat. Genet.">
        <title>The genome sequences of Arachis duranensis and Arachis ipaensis, the diploid ancestors of cultivated peanut.</title>
        <authorList>
            <person name="Bertioli D.J."/>
            <person name="Cannon S.B."/>
            <person name="Froenicke L."/>
            <person name="Huang G."/>
            <person name="Farmer A.D."/>
            <person name="Cannon E.K."/>
            <person name="Liu X."/>
            <person name="Gao D."/>
            <person name="Clevenger J."/>
            <person name="Dash S."/>
            <person name="Ren L."/>
            <person name="Moretzsohn M.C."/>
            <person name="Shirasawa K."/>
            <person name="Huang W."/>
            <person name="Vidigal B."/>
            <person name="Abernathy B."/>
            <person name="Chu Y."/>
            <person name="Niederhuth C.E."/>
            <person name="Umale P."/>
            <person name="Araujo A.C."/>
            <person name="Kozik A."/>
            <person name="Kim K.D."/>
            <person name="Burow M.D."/>
            <person name="Varshney R.K."/>
            <person name="Wang X."/>
            <person name="Zhang X."/>
            <person name="Barkley N."/>
            <person name="Guimaraes P.M."/>
            <person name="Isobe S."/>
            <person name="Guo B."/>
            <person name="Liao B."/>
            <person name="Stalker H.T."/>
            <person name="Schmitz R.J."/>
            <person name="Scheffler B.E."/>
            <person name="Leal-Bertioli S.C."/>
            <person name="Xun X."/>
            <person name="Jackson S.A."/>
            <person name="Michelmore R."/>
            <person name="Ozias-Akins P."/>
        </authorList>
    </citation>
    <scope>NUCLEOTIDE SEQUENCE [LARGE SCALE GENOMIC DNA]</scope>
    <source>
        <strain evidence="2">cv. V14167</strain>
    </source>
</reference>
<dbReference type="InterPro" id="IPR001584">
    <property type="entry name" value="Integrase_cat-core"/>
</dbReference>